<accession>A0A4D9D7M4</accession>
<dbReference type="Proteomes" id="UP000355283">
    <property type="component" value="Unassembled WGS sequence"/>
</dbReference>
<feature type="transmembrane region" description="Helical" evidence="6">
    <location>
        <begin position="193"/>
        <end position="210"/>
    </location>
</feature>
<keyword evidence="3 6" id="KW-1133">Transmembrane helix</keyword>
<dbReference type="OrthoDB" id="1932233at2759"/>
<protein>
    <recommendedName>
        <fullName evidence="9">ORM1-like protein 3</fullName>
    </recommendedName>
</protein>
<keyword evidence="4 6" id="KW-0472">Membrane</keyword>
<evidence type="ECO:0000256" key="3">
    <source>
        <dbReference type="ARBA" id="ARBA00022989"/>
    </source>
</evidence>
<sequence length="257" mass="29133">MWLAPRSSRPRRVGTLSETLQRFHPSAGTFHRPPSHATLALHNTFPPRLVIVKMGVRDSGNGLYSGMYFDGDRPASLYNKNVEWLRYPHFWWLYLGFVAFFVTLLRLTVLSKPEDLGRVLTVTHVVHNMVFFYLFHWIKGSPDNFSQGEFNGLTLWEQIEDGIPWTKTKKLFFLVHTALVFAASYVTDYDFSYLAINAPVYVFLGIIPKIPEMHRVRVFGWNKTAGIDDVPDDLLSSPSRPTATAAGGAAAAGKKNR</sequence>
<keyword evidence="2 6" id="KW-0812">Transmembrane</keyword>
<feature type="transmembrane region" description="Helical" evidence="6">
    <location>
        <begin position="90"/>
        <end position="110"/>
    </location>
</feature>
<dbReference type="EMBL" id="SDOX01000005">
    <property type="protein sequence ID" value="TFJ87711.1"/>
    <property type="molecule type" value="Genomic_DNA"/>
</dbReference>
<feature type="transmembrane region" description="Helical" evidence="6">
    <location>
        <begin position="116"/>
        <end position="135"/>
    </location>
</feature>
<evidence type="ECO:0000256" key="5">
    <source>
        <dbReference type="SAM" id="MobiDB-lite"/>
    </source>
</evidence>
<evidence type="ECO:0000256" key="6">
    <source>
        <dbReference type="SAM" id="Phobius"/>
    </source>
</evidence>
<evidence type="ECO:0000256" key="1">
    <source>
        <dbReference type="ARBA" id="ARBA00004141"/>
    </source>
</evidence>
<comment type="caution">
    <text evidence="7">The sequence shown here is derived from an EMBL/GenBank/DDBJ whole genome shotgun (WGS) entry which is preliminary data.</text>
</comment>
<evidence type="ECO:0008006" key="9">
    <source>
        <dbReference type="Google" id="ProtNLM"/>
    </source>
</evidence>
<evidence type="ECO:0000256" key="2">
    <source>
        <dbReference type="ARBA" id="ARBA00022692"/>
    </source>
</evidence>
<evidence type="ECO:0000313" key="7">
    <source>
        <dbReference type="EMBL" id="TFJ87711.1"/>
    </source>
</evidence>
<dbReference type="AlphaFoldDB" id="A0A4D9D7M4"/>
<gene>
    <name evidence="7" type="ORF">NSK_001061</name>
</gene>
<evidence type="ECO:0000313" key="8">
    <source>
        <dbReference type="Proteomes" id="UP000355283"/>
    </source>
</evidence>
<dbReference type="InterPro" id="IPR007203">
    <property type="entry name" value="ORMDL"/>
</dbReference>
<organism evidence="7 8">
    <name type="scientific">Nannochloropsis salina CCMP1776</name>
    <dbReference type="NCBI Taxonomy" id="1027361"/>
    <lineage>
        <taxon>Eukaryota</taxon>
        <taxon>Sar</taxon>
        <taxon>Stramenopiles</taxon>
        <taxon>Ochrophyta</taxon>
        <taxon>Eustigmatophyceae</taxon>
        <taxon>Eustigmatales</taxon>
        <taxon>Monodopsidaceae</taxon>
        <taxon>Microchloropsis</taxon>
        <taxon>Microchloropsis salina</taxon>
    </lineage>
</organism>
<dbReference type="Pfam" id="PF04061">
    <property type="entry name" value="ORMDL"/>
    <property type="match status" value="1"/>
</dbReference>
<dbReference type="PANTHER" id="PTHR12665">
    <property type="entry name" value="ORMDL PROTEINS"/>
    <property type="match status" value="1"/>
</dbReference>
<name>A0A4D9D7M4_9STRA</name>
<reference evidence="7 8" key="1">
    <citation type="submission" date="2019-01" db="EMBL/GenBank/DDBJ databases">
        <title>Nuclear Genome Assembly of the Microalgal Biofuel strain Nannochloropsis salina CCMP1776.</title>
        <authorList>
            <person name="Hovde B."/>
        </authorList>
    </citation>
    <scope>NUCLEOTIDE SEQUENCE [LARGE SCALE GENOMIC DNA]</scope>
    <source>
        <strain evidence="7 8">CCMP1776</strain>
    </source>
</reference>
<proteinExistence type="predicted"/>
<feature type="region of interest" description="Disordered" evidence="5">
    <location>
        <begin position="234"/>
        <end position="257"/>
    </location>
</feature>
<evidence type="ECO:0000256" key="4">
    <source>
        <dbReference type="ARBA" id="ARBA00023136"/>
    </source>
</evidence>
<keyword evidence="8" id="KW-1185">Reference proteome</keyword>
<dbReference type="GO" id="GO:0005789">
    <property type="term" value="C:endoplasmic reticulum membrane"/>
    <property type="evidence" value="ECO:0007669"/>
    <property type="project" value="InterPro"/>
</dbReference>
<comment type="subcellular location">
    <subcellularLocation>
        <location evidence="1">Membrane</location>
        <topology evidence="1">Multi-pass membrane protein</topology>
    </subcellularLocation>
</comment>